<comment type="function">
    <text evidence="6">Ligates lysine onto the cytidine present at position 34 of the AUA codon-specific tRNA(Ile) that contains the anticodon CAU, in an ATP-dependent manner. Cytidine is converted to lysidine, thus changing the amino acid specificity of the tRNA from methionine to isoleucine.</text>
</comment>
<dbReference type="NCBIfam" id="TIGR02432">
    <property type="entry name" value="lysidine_TilS_N"/>
    <property type="match status" value="1"/>
</dbReference>
<feature type="domain" description="tRNA(Ile)-lysidine/2-thiocytidine synthase N-terminal" evidence="7">
    <location>
        <begin position="15"/>
        <end position="195"/>
    </location>
</feature>
<evidence type="ECO:0000256" key="3">
    <source>
        <dbReference type="ARBA" id="ARBA00022741"/>
    </source>
</evidence>
<evidence type="ECO:0000256" key="4">
    <source>
        <dbReference type="ARBA" id="ARBA00022840"/>
    </source>
</evidence>
<protein>
    <recommendedName>
        <fullName evidence="6">tRNA(Ile)-lysidine synthase</fullName>
        <ecNumber evidence="6">6.3.4.19</ecNumber>
    </recommendedName>
    <alternativeName>
        <fullName evidence="6">tRNA(Ile)-2-lysyl-cytidine synthase</fullName>
    </alternativeName>
    <alternativeName>
        <fullName evidence="6">tRNA(Ile)-lysidine synthetase</fullName>
    </alternativeName>
</protein>
<evidence type="ECO:0000256" key="5">
    <source>
        <dbReference type="ARBA" id="ARBA00048539"/>
    </source>
</evidence>
<keyword evidence="9" id="KW-1185">Reference proteome</keyword>
<dbReference type="AlphaFoldDB" id="A0A2T4JKF3"/>
<name>A0A2T4JKF3_9RHOB</name>
<dbReference type="GO" id="GO:0006400">
    <property type="term" value="P:tRNA modification"/>
    <property type="evidence" value="ECO:0007669"/>
    <property type="project" value="UniProtKB-UniRule"/>
</dbReference>
<gene>
    <name evidence="6 8" type="primary">tilS</name>
    <name evidence="8" type="ORF">C5F46_04995</name>
</gene>
<dbReference type="InterPro" id="IPR014729">
    <property type="entry name" value="Rossmann-like_a/b/a_fold"/>
</dbReference>
<dbReference type="CDD" id="cd01992">
    <property type="entry name" value="TilS_N"/>
    <property type="match status" value="1"/>
</dbReference>
<accession>A0A2T4JKF3</accession>
<dbReference type="EMBL" id="PZKF01000008">
    <property type="protein sequence ID" value="PTE18364.1"/>
    <property type="molecule type" value="Genomic_DNA"/>
</dbReference>
<dbReference type="EC" id="6.3.4.19" evidence="6"/>
<organism evidence="8 9">
    <name type="scientific">Phaeovulum veldkampii DSM 11550</name>
    <dbReference type="NCBI Taxonomy" id="1185920"/>
    <lineage>
        <taxon>Bacteria</taxon>
        <taxon>Pseudomonadati</taxon>
        <taxon>Pseudomonadota</taxon>
        <taxon>Alphaproteobacteria</taxon>
        <taxon>Rhodobacterales</taxon>
        <taxon>Paracoccaceae</taxon>
        <taxon>Phaeovulum</taxon>
    </lineage>
</organism>
<dbReference type="Gene3D" id="3.40.50.620">
    <property type="entry name" value="HUPs"/>
    <property type="match status" value="1"/>
</dbReference>
<dbReference type="GO" id="GO:0005737">
    <property type="term" value="C:cytoplasm"/>
    <property type="evidence" value="ECO:0007669"/>
    <property type="project" value="UniProtKB-SubCell"/>
</dbReference>
<evidence type="ECO:0000256" key="1">
    <source>
        <dbReference type="ARBA" id="ARBA00022598"/>
    </source>
</evidence>
<dbReference type="SUPFAM" id="SSF52402">
    <property type="entry name" value="Adenine nucleotide alpha hydrolases-like"/>
    <property type="match status" value="1"/>
</dbReference>
<sequence length="409" mass="42650">MIAAALPPGRFPRLGVAVSGGSDSLALLHLLADRAAARTGAAGTALAVVTVDHGLRPEAADEAAMVARVAAGLGLPHQVLRWRGWDGRGNLPDAARRARYGLMADWARAQGIAAVALGHTADDQAETFMMRLARGAGVDGLSAMAPERRAQGILWLRPLLAARRADLRAALRARGVGWADDPTNADPAYARIRARAALAALEPLGLGVPVLAEVSAHLREVRAALDAQTHAAAQALTRAEAGDLVIDRAGLAALPVEIRRRLLAAALRWIATSDYTPRGADLARLMRAVEAGQGAALHGCLARPEGANLRLCREPAAVAGVTARPGDLWDGRWRLTGPATAEGCQIAALGEAGLAQCPDWRASGRPRLALSADPAVWRAGHLAAAPLAGLALGWQVELARDFPSSLFSH</sequence>
<evidence type="ECO:0000256" key="2">
    <source>
        <dbReference type="ARBA" id="ARBA00022694"/>
    </source>
</evidence>
<feature type="binding site" evidence="6">
    <location>
        <begin position="19"/>
        <end position="24"/>
    </location>
    <ligand>
        <name>ATP</name>
        <dbReference type="ChEBI" id="CHEBI:30616"/>
    </ligand>
</feature>
<evidence type="ECO:0000313" key="9">
    <source>
        <dbReference type="Proteomes" id="UP000241899"/>
    </source>
</evidence>
<comment type="similarity">
    <text evidence="6">Belongs to the tRNA(Ile)-lysidine synthase family.</text>
</comment>
<dbReference type="InterPro" id="IPR011063">
    <property type="entry name" value="TilS/TtcA_N"/>
</dbReference>
<keyword evidence="3 6" id="KW-0547">Nucleotide-binding</keyword>
<keyword evidence="6" id="KW-0963">Cytoplasm</keyword>
<evidence type="ECO:0000256" key="6">
    <source>
        <dbReference type="HAMAP-Rule" id="MF_01161"/>
    </source>
</evidence>
<dbReference type="PANTHER" id="PTHR43033">
    <property type="entry name" value="TRNA(ILE)-LYSIDINE SYNTHASE-RELATED"/>
    <property type="match status" value="1"/>
</dbReference>
<dbReference type="PANTHER" id="PTHR43033:SF1">
    <property type="entry name" value="TRNA(ILE)-LYSIDINE SYNTHASE-RELATED"/>
    <property type="match status" value="1"/>
</dbReference>
<proteinExistence type="inferred from homology"/>
<dbReference type="Pfam" id="PF01171">
    <property type="entry name" value="ATP_bind_3"/>
    <property type="match status" value="1"/>
</dbReference>
<dbReference type="GO" id="GO:0032267">
    <property type="term" value="F:tRNA(Ile)-lysidine synthase activity"/>
    <property type="evidence" value="ECO:0007669"/>
    <property type="project" value="UniProtKB-EC"/>
</dbReference>
<comment type="domain">
    <text evidence="6">The N-terminal region contains the highly conserved SGGXDS motif, predicted to be a P-loop motif involved in ATP binding.</text>
</comment>
<evidence type="ECO:0000313" key="8">
    <source>
        <dbReference type="EMBL" id="PTE18364.1"/>
    </source>
</evidence>
<comment type="catalytic activity">
    <reaction evidence="5 6">
        <text>cytidine(34) in tRNA(Ile2) + L-lysine + ATP = lysidine(34) in tRNA(Ile2) + AMP + diphosphate + H(+)</text>
        <dbReference type="Rhea" id="RHEA:43744"/>
        <dbReference type="Rhea" id="RHEA-COMP:10625"/>
        <dbReference type="Rhea" id="RHEA-COMP:10670"/>
        <dbReference type="ChEBI" id="CHEBI:15378"/>
        <dbReference type="ChEBI" id="CHEBI:30616"/>
        <dbReference type="ChEBI" id="CHEBI:32551"/>
        <dbReference type="ChEBI" id="CHEBI:33019"/>
        <dbReference type="ChEBI" id="CHEBI:82748"/>
        <dbReference type="ChEBI" id="CHEBI:83665"/>
        <dbReference type="ChEBI" id="CHEBI:456215"/>
        <dbReference type="EC" id="6.3.4.19"/>
    </reaction>
</comment>
<dbReference type="GO" id="GO:0005524">
    <property type="term" value="F:ATP binding"/>
    <property type="evidence" value="ECO:0007669"/>
    <property type="project" value="UniProtKB-UniRule"/>
</dbReference>
<keyword evidence="4 6" id="KW-0067">ATP-binding</keyword>
<keyword evidence="1 6" id="KW-0436">Ligase</keyword>
<dbReference type="RefSeq" id="WP_107324324.1">
    <property type="nucleotide sequence ID" value="NZ_NHSP01000025.1"/>
</dbReference>
<evidence type="ECO:0000259" key="7">
    <source>
        <dbReference type="Pfam" id="PF01171"/>
    </source>
</evidence>
<dbReference type="OrthoDB" id="9807403at2"/>
<dbReference type="InterPro" id="IPR012795">
    <property type="entry name" value="tRNA_Ile_lys_synt_N"/>
</dbReference>
<dbReference type="Proteomes" id="UP000241899">
    <property type="component" value="Unassembled WGS sequence"/>
</dbReference>
<comment type="caution">
    <text evidence="8">The sequence shown here is derived from an EMBL/GenBank/DDBJ whole genome shotgun (WGS) entry which is preliminary data.</text>
</comment>
<comment type="subcellular location">
    <subcellularLocation>
        <location evidence="6">Cytoplasm</location>
    </subcellularLocation>
</comment>
<dbReference type="HAMAP" id="MF_01161">
    <property type="entry name" value="tRNA_Ile_lys_synt"/>
    <property type="match status" value="1"/>
</dbReference>
<dbReference type="InterPro" id="IPR012094">
    <property type="entry name" value="tRNA_Ile_lys_synt"/>
</dbReference>
<reference evidence="8 9" key="1">
    <citation type="submission" date="2018-03" db="EMBL/GenBank/DDBJ databases">
        <title>Rhodobacter veldkampii.</title>
        <authorList>
            <person name="Meyer T.E."/>
            <person name="Miller S."/>
            <person name="Lodha T."/>
            <person name="Gandham S."/>
            <person name="Chintalapati S."/>
            <person name="Chintalapati V.R."/>
        </authorList>
    </citation>
    <scope>NUCLEOTIDE SEQUENCE [LARGE SCALE GENOMIC DNA]</scope>
    <source>
        <strain evidence="8 9">DSM 11550</strain>
    </source>
</reference>
<keyword evidence="2 6" id="KW-0819">tRNA processing</keyword>